<organism evidence="1 2">
    <name type="scientific">Lindgomyces ingoldianus</name>
    <dbReference type="NCBI Taxonomy" id="673940"/>
    <lineage>
        <taxon>Eukaryota</taxon>
        <taxon>Fungi</taxon>
        <taxon>Dikarya</taxon>
        <taxon>Ascomycota</taxon>
        <taxon>Pezizomycotina</taxon>
        <taxon>Dothideomycetes</taxon>
        <taxon>Pleosporomycetidae</taxon>
        <taxon>Pleosporales</taxon>
        <taxon>Lindgomycetaceae</taxon>
        <taxon>Lindgomyces</taxon>
    </lineage>
</organism>
<gene>
    <name evidence="1" type="ORF">BDR25DRAFT_348700</name>
</gene>
<dbReference type="Proteomes" id="UP000799755">
    <property type="component" value="Unassembled WGS sequence"/>
</dbReference>
<accession>A0ACB6RJB2</accession>
<reference evidence="1" key="1">
    <citation type="journal article" date="2020" name="Stud. Mycol.">
        <title>101 Dothideomycetes genomes: a test case for predicting lifestyles and emergence of pathogens.</title>
        <authorList>
            <person name="Haridas S."/>
            <person name="Albert R."/>
            <person name="Binder M."/>
            <person name="Bloem J."/>
            <person name="Labutti K."/>
            <person name="Salamov A."/>
            <person name="Andreopoulos B."/>
            <person name="Baker S."/>
            <person name="Barry K."/>
            <person name="Bills G."/>
            <person name="Bluhm B."/>
            <person name="Cannon C."/>
            <person name="Castanera R."/>
            <person name="Culley D."/>
            <person name="Daum C."/>
            <person name="Ezra D."/>
            <person name="Gonzalez J."/>
            <person name="Henrissat B."/>
            <person name="Kuo A."/>
            <person name="Liang C."/>
            <person name="Lipzen A."/>
            <person name="Lutzoni F."/>
            <person name="Magnuson J."/>
            <person name="Mondo S."/>
            <person name="Nolan M."/>
            <person name="Ohm R."/>
            <person name="Pangilinan J."/>
            <person name="Park H.-J."/>
            <person name="Ramirez L."/>
            <person name="Alfaro M."/>
            <person name="Sun H."/>
            <person name="Tritt A."/>
            <person name="Yoshinaga Y."/>
            <person name="Zwiers L.-H."/>
            <person name="Turgeon B."/>
            <person name="Goodwin S."/>
            <person name="Spatafora J."/>
            <person name="Crous P."/>
            <person name="Grigoriev I."/>
        </authorList>
    </citation>
    <scope>NUCLEOTIDE SEQUENCE</scope>
    <source>
        <strain evidence="1">ATCC 200398</strain>
    </source>
</reference>
<sequence length="227" mass="25798">MAKGLTNHTHPLLFFLCAVEAFITYPCQSSTNSYYVSILVWATFVRNGPGPRPALNGFFYQRNIPVRFLFLERSHSQFCSPGETFPDLSPGRNVLVKFLFPERRPSQICLPGETFLGKRPSPISLPGESSPEQLPRHMSVLAKTTSFYLYYLLFKSTWCVKEFVLQVGICLVAAVYRAMTLTKRVQKWLLRGWGSRNSHNAVILSLYRSSAGDRSIRFVDRSESTLS</sequence>
<proteinExistence type="predicted"/>
<name>A0ACB6RJB2_9PLEO</name>
<comment type="caution">
    <text evidence="1">The sequence shown here is derived from an EMBL/GenBank/DDBJ whole genome shotgun (WGS) entry which is preliminary data.</text>
</comment>
<evidence type="ECO:0000313" key="2">
    <source>
        <dbReference type="Proteomes" id="UP000799755"/>
    </source>
</evidence>
<keyword evidence="2" id="KW-1185">Reference proteome</keyword>
<dbReference type="EMBL" id="MU003492">
    <property type="protein sequence ID" value="KAF2478417.1"/>
    <property type="molecule type" value="Genomic_DNA"/>
</dbReference>
<protein>
    <submittedName>
        <fullName evidence="1">Uncharacterized protein</fullName>
    </submittedName>
</protein>
<evidence type="ECO:0000313" key="1">
    <source>
        <dbReference type="EMBL" id="KAF2478417.1"/>
    </source>
</evidence>